<evidence type="ECO:0000256" key="3">
    <source>
        <dbReference type="ARBA" id="ARBA00022737"/>
    </source>
</evidence>
<dbReference type="PROSITE" id="PS00010">
    <property type="entry name" value="ASX_HYDROXYL"/>
    <property type="match status" value="1"/>
</dbReference>
<keyword evidence="5" id="KW-0325">Glycoprotein</keyword>
<dbReference type="InterPro" id="IPR001881">
    <property type="entry name" value="EGF-like_Ca-bd_dom"/>
</dbReference>
<dbReference type="PROSITE" id="PS00022">
    <property type="entry name" value="EGF_1"/>
    <property type="match status" value="3"/>
</dbReference>
<dbReference type="PROSITE" id="PS50026">
    <property type="entry name" value="EGF_3"/>
    <property type="match status" value="3"/>
</dbReference>
<comment type="caution">
    <text evidence="6">Lacks conserved residue(s) required for the propagation of feature annotation.</text>
</comment>
<protein>
    <recommendedName>
        <fullName evidence="7">EGF-like domain-containing protein</fullName>
    </recommendedName>
</protein>
<keyword evidence="3" id="KW-0677">Repeat</keyword>
<feature type="disulfide bond" evidence="6">
    <location>
        <begin position="148"/>
        <end position="157"/>
    </location>
</feature>
<dbReference type="InterPro" id="IPR000742">
    <property type="entry name" value="EGF"/>
</dbReference>
<evidence type="ECO:0000313" key="9">
    <source>
        <dbReference type="Proteomes" id="UP000596742"/>
    </source>
</evidence>
<evidence type="ECO:0000256" key="1">
    <source>
        <dbReference type="ARBA" id="ARBA00022536"/>
    </source>
</evidence>
<dbReference type="EMBL" id="UYJE01009211">
    <property type="protein sequence ID" value="VDI71268.1"/>
    <property type="molecule type" value="Genomic_DNA"/>
</dbReference>
<dbReference type="AlphaFoldDB" id="A0A8B6GY23"/>
<evidence type="ECO:0000256" key="4">
    <source>
        <dbReference type="ARBA" id="ARBA00023157"/>
    </source>
</evidence>
<dbReference type="CDD" id="cd00054">
    <property type="entry name" value="EGF_CA"/>
    <property type="match status" value="3"/>
</dbReference>
<feature type="domain" description="EGF-like" evidence="7">
    <location>
        <begin position="122"/>
        <end position="158"/>
    </location>
</feature>
<dbReference type="SMART" id="SM00179">
    <property type="entry name" value="EGF_CA"/>
    <property type="match status" value="3"/>
</dbReference>
<name>A0A8B6GY23_MYTGA</name>
<dbReference type="PROSITE" id="PS01186">
    <property type="entry name" value="EGF_2"/>
    <property type="match status" value="1"/>
</dbReference>
<feature type="domain" description="EGF-like" evidence="7">
    <location>
        <begin position="35"/>
        <end position="71"/>
    </location>
</feature>
<feature type="disulfide bond" evidence="6">
    <location>
        <begin position="61"/>
        <end position="70"/>
    </location>
</feature>
<dbReference type="Gene3D" id="2.10.25.10">
    <property type="entry name" value="Laminin"/>
    <property type="match status" value="3"/>
</dbReference>
<dbReference type="SMART" id="SM00181">
    <property type="entry name" value="EGF"/>
    <property type="match status" value="3"/>
</dbReference>
<keyword evidence="9" id="KW-1185">Reference proteome</keyword>
<organism evidence="8 9">
    <name type="scientific">Mytilus galloprovincialis</name>
    <name type="common">Mediterranean mussel</name>
    <dbReference type="NCBI Taxonomy" id="29158"/>
    <lineage>
        <taxon>Eukaryota</taxon>
        <taxon>Metazoa</taxon>
        <taxon>Spiralia</taxon>
        <taxon>Lophotrochozoa</taxon>
        <taxon>Mollusca</taxon>
        <taxon>Bivalvia</taxon>
        <taxon>Autobranchia</taxon>
        <taxon>Pteriomorphia</taxon>
        <taxon>Mytilida</taxon>
        <taxon>Mytiloidea</taxon>
        <taxon>Mytilidae</taxon>
        <taxon>Mytilinae</taxon>
        <taxon>Mytilus</taxon>
    </lineage>
</organism>
<gene>
    <name evidence="8" type="ORF">MGAL_10B036972</name>
</gene>
<dbReference type="Pfam" id="PF00008">
    <property type="entry name" value="EGF"/>
    <property type="match status" value="3"/>
</dbReference>
<evidence type="ECO:0000259" key="7">
    <source>
        <dbReference type="PROSITE" id="PS50026"/>
    </source>
</evidence>
<dbReference type="InterPro" id="IPR000152">
    <property type="entry name" value="EGF-type_Asp/Asn_hydroxyl_site"/>
</dbReference>
<feature type="domain" description="EGF-like" evidence="7">
    <location>
        <begin position="1"/>
        <end position="33"/>
    </location>
</feature>
<dbReference type="OrthoDB" id="430340at2759"/>
<feature type="non-terminal residue" evidence="8">
    <location>
        <position position="165"/>
    </location>
</feature>
<dbReference type="FunFam" id="2.10.25.10:FF:000321">
    <property type="entry name" value="Protein delta homolog 1"/>
    <property type="match status" value="1"/>
</dbReference>
<evidence type="ECO:0000256" key="5">
    <source>
        <dbReference type="ARBA" id="ARBA00023180"/>
    </source>
</evidence>
<evidence type="ECO:0000313" key="8">
    <source>
        <dbReference type="EMBL" id="VDI71268.1"/>
    </source>
</evidence>
<keyword evidence="2" id="KW-0732">Signal</keyword>
<dbReference type="PANTHER" id="PTHR12916:SF4">
    <property type="entry name" value="UNINFLATABLE, ISOFORM C"/>
    <property type="match status" value="1"/>
</dbReference>
<dbReference type="Proteomes" id="UP000596742">
    <property type="component" value="Unassembled WGS sequence"/>
</dbReference>
<keyword evidence="4 6" id="KW-1015">Disulfide bond</keyword>
<sequence length="165" mass="17493">CVSKPCQNGGSCQTSTSGFTCTCAAGYAGSSCQNVVDHCKPDPCLHSGWCVSTTNGYTCQCTSRYTGKNCQTYVTTSTAQSTTTATPTSWIKVTQPTSWKKITLPTSWLKVTLPSIAPTTAPTDHCKPDPCKHSGWCINNGSDYSCQCLSRYTGKNCELLASASG</sequence>
<dbReference type="GO" id="GO:0071944">
    <property type="term" value="C:cell periphery"/>
    <property type="evidence" value="ECO:0007669"/>
    <property type="project" value="UniProtKB-ARBA"/>
</dbReference>
<comment type="caution">
    <text evidence="8">The sequence shown here is derived from an EMBL/GenBank/DDBJ whole genome shotgun (WGS) entry which is preliminary data.</text>
</comment>
<dbReference type="FunFam" id="2.10.25.10:FF:000122">
    <property type="entry name" value="Protein crumbs homolog 2"/>
    <property type="match status" value="1"/>
</dbReference>
<dbReference type="SUPFAM" id="SSF57196">
    <property type="entry name" value="EGF/Laminin"/>
    <property type="match status" value="3"/>
</dbReference>
<dbReference type="FunFam" id="2.10.25.10:FF:000185">
    <property type="entry name" value="basement membrane-specific heparan sulfate proteoglycan core protein-like"/>
    <property type="match status" value="1"/>
</dbReference>
<feature type="disulfide bond" evidence="6">
    <location>
        <begin position="23"/>
        <end position="32"/>
    </location>
</feature>
<reference evidence="8" key="1">
    <citation type="submission" date="2018-11" db="EMBL/GenBank/DDBJ databases">
        <authorList>
            <person name="Alioto T."/>
            <person name="Alioto T."/>
        </authorList>
    </citation>
    <scope>NUCLEOTIDE SEQUENCE</scope>
</reference>
<evidence type="ECO:0000256" key="2">
    <source>
        <dbReference type="ARBA" id="ARBA00022729"/>
    </source>
</evidence>
<keyword evidence="1 6" id="KW-0245">EGF-like domain</keyword>
<proteinExistence type="predicted"/>
<dbReference type="PANTHER" id="PTHR12916">
    <property type="entry name" value="CYTOCHROME C OXIDASE POLYPEPTIDE VIC-2"/>
    <property type="match status" value="1"/>
</dbReference>
<dbReference type="GO" id="GO:0005509">
    <property type="term" value="F:calcium ion binding"/>
    <property type="evidence" value="ECO:0007669"/>
    <property type="project" value="InterPro"/>
</dbReference>
<accession>A0A8B6GY23</accession>
<evidence type="ECO:0000256" key="6">
    <source>
        <dbReference type="PROSITE-ProRule" id="PRU00076"/>
    </source>
</evidence>